<organism evidence="6 7">
    <name type="scientific">Sodiomyces alkalinus (strain CBS 110278 / VKM F-3762 / F11)</name>
    <name type="common">Alkaliphilic filamentous fungus</name>
    <dbReference type="NCBI Taxonomy" id="1314773"/>
    <lineage>
        <taxon>Eukaryota</taxon>
        <taxon>Fungi</taxon>
        <taxon>Dikarya</taxon>
        <taxon>Ascomycota</taxon>
        <taxon>Pezizomycotina</taxon>
        <taxon>Sordariomycetes</taxon>
        <taxon>Hypocreomycetidae</taxon>
        <taxon>Glomerellales</taxon>
        <taxon>Plectosphaerellaceae</taxon>
        <taxon>Sodiomyces</taxon>
    </lineage>
</organism>
<comment type="pathway">
    <text evidence="4">Cofactor biosynthesis; NAD(+) biosynthesis; quinolinate from L-kynurenine: step 2/3.</text>
</comment>
<dbReference type="PANTHER" id="PTHR14084:SF0">
    <property type="entry name" value="KYNURENINASE"/>
    <property type="match status" value="1"/>
</dbReference>
<comment type="similarity">
    <text evidence="4">Belongs to the kynureninase family.</text>
</comment>
<dbReference type="InterPro" id="IPR015424">
    <property type="entry name" value="PyrdxlP-dep_Trfase"/>
</dbReference>
<dbReference type="GO" id="GO:0030429">
    <property type="term" value="F:kynureninase activity"/>
    <property type="evidence" value="ECO:0007669"/>
    <property type="project" value="UniProtKB-UniRule"/>
</dbReference>
<reference evidence="6 7" key="1">
    <citation type="journal article" date="2018" name="Mol. Ecol.">
        <title>The obligate alkalophilic soda-lake fungus Sodiomyces alkalinus has shifted to a protein diet.</title>
        <authorList>
            <person name="Grum-Grzhimaylo A.A."/>
            <person name="Falkoski D.L."/>
            <person name="van den Heuvel J."/>
            <person name="Valero-Jimenez C.A."/>
            <person name="Min B."/>
            <person name="Choi I.G."/>
            <person name="Lipzen A."/>
            <person name="Daum C.G."/>
            <person name="Aanen D.K."/>
            <person name="Tsang A."/>
            <person name="Henrissat B."/>
            <person name="Bilanenko E.N."/>
            <person name="de Vries R.P."/>
            <person name="van Kan J.A.L."/>
            <person name="Grigoriev I.V."/>
            <person name="Debets A.J.M."/>
        </authorList>
    </citation>
    <scope>NUCLEOTIDE SEQUENCE [LARGE SCALE GENOMIC DNA]</scope>
    <source>
        <strain evidence="6 7">F11</strain>
    </source>
</reference>
<dbReference type="HAMAP" id="MF_01970">
    <property type="entry name" value="Kynureninase"/>
    <property type="match status" value="1"/>
</dbReference>
<feature type="binding site" evidence="4">
    <location>
        <position position="325"/>
    </location>
    <ligand>
        <name>pyridoxal 5'-phosphate</name>
        <dbReference type="ChEBI" id="CHEBI:597326"/>
    </ligand>
</feature>
<comment type="cofactor">
    <cofactor evidence="4">
        <name>pyridoxal 5'-phosphate</name>
        <dbReference type="ChEBI" id="CHEBI:597326"/>
    </cofactor>
</comment>
<evidence type="ECO:0000256" key="4">
    <source>
        <dbReference type="HAMAP-Rule" id="MF_03017"/>
    </source>
</evidence>
<comment type="catalytic activity">
    <reaction evidence="4">
        <text>3-hydroxy-L-kynurenine + H2O = 3-hydroxyanthranilate + L-alanine + H(+)</text>
        <dbReference type="Rhea" id="RHEA:25143"/>
        <dbReference type="ChEBI" id="CHEBI:15377"/>
        <dbReference type="ChEBI" id="CHEBI:15378"/>
        <dbReference type="ChEBI" id="CHEBI:36559"/>
        <dbReference type="ChEBI" id="CHEBI:57972"/>
        <dbReference type="ChEBI" id="CHEBI:58125"/>
    </reaction>
</comment>
<evidence type="ECO:0000256" key="1">
    <source>
        <dbReference type="ARBA" id="ARBA00022642"/>
    </source>
</evidence>
<dbReference type="GO" id="GO:0005737">
    <property type="term" value="C:cytoplasm"/>
    <property type="evidence" value="ECO:0007669"/>
    <property type="project" value="UniProtKB-SubCell"/>
</dbReference>
<evidence type="ECO:0000313" key="6">
    <source>
        <dbReference type="EMBL" id="ROT42090.1"/>
    </source>
</evidence>
<evidence type="ECO:0000256" key="2">
    <source>
        <dbReference type="ARBA" id="ARBA00022801"/>
    </source>
</evidence>
<dbReference type="EC" id="3.7.1.3" evidence="4"/>
<dbReference type="Pfam" id="PF00266">
    <property type="entry name" value="Aminotran_5"/>
    <property type="match status" value="1"/>
</dbReference>
<proteinExistence type="inferred from homology"/>
<dbReference type="PANTHER" id="PTHR14084">
    <property type="entry name" value="KYNURENINASE"/>
    <property type="match status" value="1"/>
</dbReference>
<dbReference type="InterPro" id="IPR010111">
    <property type="entry name" value="Kynureninase"/>
</dbReference>
<keyword evidence="4" id="KW-0963">Cytoplasm</keyword>
<dbReference type="GO" id="GO:0043420">
    <property type="term" value="P:anthranilate metabolic process"/>
    <property type="evidence" value="ECO:0007669"/>
    <property type="project" value="UniProtKB-UniRule"/>
</dbReference>
<dbReference type="SUPFAM" id="SSF53383">
    <property type="entry name" value="PLP-dependent transferases"/>
    <property type="match status" value="1"/>
</dbReference>
<comment type="caution">
    <text evidence="4">Lacks conserved residue(s) required for the propagation of feature annotation.</text>
</comment>
<dbReference type="InterPro" id="IPR000192">
    <property type="entry name" value="Aminotrans_V_dom"/>
</dbReference>
<feature type="domain" description="Aminotransferase class V" evidence="5">
    <location>
        <begin position="263"/>
        <end position="343"/>
    </location>
</feature>
<feature type="binding site" evidence="4">
    <location>
        <position position="186"/>
    </location>
    <ligand>
        <name>pyridoxal 5'-phosphate</name>
        <dbReference type="ChEBI" id="CHEBI:597326"/>
    </ligand>
</feature>
<dbReference type="OrthoDB" id="5978656at2759"/>
<feature type="binding site" evidence="4">
    <location>
        <begin position="214"/>
        <end position="217"/>
    </location>
    <ligand>
        <name>pyridoxal 5'-phosphate</name>
        <dbReference type="ChEBI" id="CHEBI:597326"/>
    </ligand>
</feature>
<dbReference type="AlphaFoldDB" id="A0A3N2Q5S2"/>
<feature type="binding site" evidence="4">
    <location>
        <position position="185"/>
    </location>
    <ligand>
        <name>pyridoxal 5'-phosphate</name>
        <dbReference type="ChEBI" id="CHEBI:597326"/>
    </ligand>
</feature>
<dbReference type="GO" id="GO:0034354">
    <property type="term" value="P:'de novo' NAD+ biosynthetic process from L-tryptophan"/>
    <property type="evidence" value="ECO:0007669"/>
    <property type="project" value="UniProtKB-UniRule"/>
</dbReference>
<feature type="modified residue" description="N6-(pyridoxal phosphate)lysine" evidence="4">
    <location>
        <position position="326"/>
    </location>
</feature>
<comment type="subunit">
    <text evidence="4">Homodimer.</text>
</comment>
<feature type="binding site" evidence="4">
    <location>
        <position position="400"/>
    </location>
    <ligand>
        <name>pyridoxal 5'-phosphate</name>
        <dbReference type="ChEBI" id="CHEBI:597326"/>
    </ligand>
</feature>
<dbReference type="GO" id="GO:0097053">
    <property type="term" value="P:L-kynurenine catabolic process"/>
    <property type="evidence" value="ECO:0007669"/>
    <property type="project" value="UniProtKB-UniRule"/>
</dbReference>
<dbReference type="NCBIfam" id="TIGR01814">
    <property type="entry name" value="kynureninase"/>
    <property type="match status" value="1"/>
</dbReference>
<comment type="function">
    <text evidence="4">Catalyzes the cleavage of L-kynurenine (L-Kyn) and L-3-hydroxykynurenine (L-3OHKyn) into anthranilic acid (AA) and 3-hydroxyanthranilic acid (3-OHAA), respectively.</text>
</comment>
<dbReference type="Pfam" id="PF22580">
    <property type="entry name" value="KYNU_C"/>
    <property type="match status" value="1"/>
</dbReference>
<evidence type="ECO:0000313" key="7">
    <source>
        <dbReference type="Proteomes" id="UP000272025"/>
    </source>
</evidence>
<keyword evidence="1 4" id="KW-0662">Pyridine nucleotide biosynthesis</keyword>
<accession>A0A3N2Q5S2</accession>
<dbReference type="Proteomes" id="UP000272025">
    <property type="component" value="Unassembled WGS sequence"/>
</dbReference>
<keyword evidence="3 4" id="KW-0663">Pyridoxal phosphate</keyword>
<sequence>MTEQESSANVATRGTYPLAPQSGKSRQFLVCLSSLCHSFRMALSSASKERFMTYEIQESRLFTCVLHEHSIEIIDRVGTGVELPGSDPTTLTMPETDSPGRQHALSLDERDPLRSIRGEFVIPTKNEVTSKTLPSQGKLPGVQGHFKPIDNSPLPTWLNVDALAASLMAPIVGAQESEVAVMQTLTANLHFLMCAFYRPDRNGRHKIILESKAFPSDHIAVETQIRLHGLSPAESMVCIEPPAPHSPILTTDHILSTVAEHASDTAVLLLPGIQYYTGQLLDIPTITAFARARSIFVIWDLAHAAGNVPLHLHDWDVDAAAWCSYKYLNSGPGGIASLFVHSRHTVVASASAANPEAAPEDGFAPRLAGWWGNDKATRFAMDTTAAFRPVPGAAGFQLSNPSVLDTTALCASLEVFETTGGMGPLREKSLRLTAYLESLLEELPEDVKNMFHIITPRAAKKRGAQLSILLTDDALLGPVMETLEARAVIVDERKPNVIRVAPAPLYNSFTDCYNFVDEFRKALESAGKGTQQ</sequence>
<dbReference type="InterPro" id="IPR015422">
    <property type="entry name" value="PyrdxlP-dep_Trfase_small"/>
</dbReference>
<keyword evidence="2 4" id="KW-0378">Hydrolase</keyword>
<dbReference type="InterPro" id="IPR015421">
    <property type="entry name" value="PyrdxlP-dep_Trfase_major"/>
</dbReference>
<feature type="binding site" evidence="4">
    <location>
        <position position="300"/>
    </location>
    <ligand>
        <name>pyridoxal 5'-phosphate</name>
        <dbReference type="ChEBI" id="CHEBI:597326"/>
    </ligand>
</feature>
<dbReference type="GO" id="GO:0019805">
    <property type="term" value="P:quinolinate biosynthetic process"/>
    <property type="evidence" value="ECO:0007669"/>
    <property type="project" value="UniProtKB-UniRule"/>
</dbReference>
<feature type="binding site" evidence="4">
    <location>
        <position position="303"/>
    </location>
    <ligand>
        <name>pyridoxal 5'-phosphate</name>
        <dbReference type="ChEBI" id="CHEBI:597326"/>
    </ligand>
</feature>
<dbReference type="Gene3D" id="3.90.1150.10">
    <property type="entry name" value="Aspartate Aminotransferase, domain 1"/>
    <property type="match status" value="2"/>
</dbReference>
<gene>
    <name evidence="4" type="primary">BNA5</name>
    <name evidence="6" type="ORF">SODALDRAFT_354211</name>
</gene>
<protein>
    <recommendedName>
        <fullName evidence="4">Kynureninase</fullName>
        <ecNumber evidence="4">3.7.1.3</ecNumber>
    </recommendedName>
    <alternativeName>
        <fullName evidence="4">Biosynthesis of nicotinic acid protein 5</fullName>
    </alternativeName>
    <alternativeName>
        <fullName evidence="4">L-kynurenine hydrolase</fullName>
    </alternativeName>
</protein>
<dbReference type="STRING" id="1314773.A0A3N2Q5S2"/>
<feature type="binding site" evidence="4">
    <location>
        <position position="370"/>
    </location>
    <ligand>
        <name>pyridoxal 5'-phosphate</name>
        <dbReference type="ChEBI" id="CHEBI:597326"/>
    </ligand>
</feature>
<dbReference type="FunFam" id="3.40.640.10:FF:000031">
    <property type="entry name" value="Kynureninase"/>
    <property type="match status" value="1"/>
</dbReference>
<dbReference type="EMBL" id="ML119051">
    <property type="protein sequence ID" value="ROT42090.1"/>
    <property type="molecule type" value="Genomic_DNA"/>
</dbReference>
<name>A0A3N2Q5S2_SODAK</name>
<comment type="pathway">
    <text evidence="4">Amino-acid degradation; L-kynurenine degradation; L-alanine and anthranilate from L-kynurenine: step 1/1.</text>
</comment>
<comment type="subcellular location">
    <subcellularLocation>
        <location evidence="4">Cytoplasm</location>
    </subcellularLocation>
</comment>
<dbReference type="Gene3D" id="3.40.640.10">
    <property type="entry name" value="Type I PLP-dependent aspartate aminotransferase-like (Major domain)"/>
    <property type="match status" value="1"/>
</dbReference>
<dbReference type="UniPathway" id="UPA00334">
    <property type="reaction ID" value="UER00455"/>
</dbReference>
<evidence type="ECO:0000256" key="3">
    <source>
        <dbReference type="ARBA" id="ARBA00022898"/>
    </source>
</evidence>
<evidence type="ECO:0000259" key="5">
    <source>
        <dbReference type="Pfam" id="PF00266"/>
    </source>
</evidence>
<dbReference type="UniPathway" id="UPA00253">
    <property type="reaction ID" value="UER00329"/>
</dbReference>
<comment type="catalytic activity">
    <reaction evidence="4">
        <text>L-kynurenine + H2O = anthranilate + L-alanine + H(+)</text>
        <dbReference type="Rhea" id="RHEA:16813"/>
        <dbReference type="ChEBI" id="CHEBI:15377"/>
        <dbReference type="ChEBI" id="CHEBI:15378"/>
        <dbReference type="ChEBI" id="CHEBI:16567"/>
        <dbReference type="ChEBI" id="CHEBI:57959"/>
        <dbReference type="ChEBI" id="CHEBI:57972"/>
        <dbReference type="EC" id="3.7.1.3"/>
    </reaction>
</comment>
<keyword evidence="7" id="KW-1185">Reference proteome</keyword>
<dbReference type="GO" id="GO:0030170">
    <property type="term" value="F:pyridoxal phosphate binding"/>
    <property type="evidence" value="ECO:0007669"/>
    <property type="project" value="UniProtKB-UniRule"/>
</dbReference>
<dbReference type="GO" id="GO:0019441">
    <property type="term" value="P:L-tryptophan catabolic process to kynurenine"/>
    <property type="evidence" value="ECO:0007669"/>
    <property type="project" value="TreeGrafter"/>
</dbReference>